<accession>A0A926DVQ4</accession>
<gene>
    <name evidence="1" type="ORF">H8730_15570</name>
</gene>
<evidence type="ECO:0000313" key="2">
    <source>
        <dbReference type="Proteomes" id="UP000657006"/>
    </source>
</evidence>
<organism evidence="1 2">
    <name type="scientific">Bianquea renquensis</name>
    <dbReference type="NCBI Taxonomy" id="2763661"/>
    <lineage>
        <taxon>Bacteria</taxon>
        <taxon>Bacillati</taxon>
        <taxon>Bacillota</taxon>
        <taxon>Clostridia</taxon>
        <taxon>Eubacteriales</taxon>
        <taxon>Bianqueaceae</taxon>
        <taxon>Bianquea</taxon>
    </lineage>
</organism>
<sequence length="671" mass="77930">MRDRLYQMLVNRVPGIRDRYLEKRKQKNGMHRAEALLYLLWLNIQYYLLFRRSLGRWSPYPFYEEKTLYAAGSESSLWSRGSPEALAAKLMAYDIISFDVFDTLLFRPFSNPTHVFYLAGIRLQYPDFTRIRIESEQQARDKKRRESGTSEVTLEEIWDAMEAETGIPKETGMRVEWECEKRCCYGNPYMLPIVKELQRNGKRLIAASDMYLGKDQIRDLLTTCGYGEFEEYFVSCDYEKSKGEGSLYEVIRETMGRTMTYAHVGDNRQSDGKQARRHHFEAFWYPNVNEAGRPFRPEDMSALTGSLYRGIVNGHIHSGHSIYSREYEYGFIYGGLFVAGYCRFIHGYVKAHGIQKILFLSRDGAVLLQAYRQMYPEERGNTEYAYWSRLAAVKLTARYYRYDYLRRFLYHKVNQHYTLREILGGMELSHMLDSLCQRIKEEPDSELTNRNVENVKRYIVDTWDQVLAHYEEQVAAGGEYYRTLLQGCHTAAAVDIGWAGSGAVMLDCAVNRLWGLPCCITGIIAGTTAGRSPEADAGEPFMLSGQLVSYLYSQRENRDLWKYHDPAQNHNLYWELLLDAPEGSLKGFYPGKEGRWECRFKENWTDGERIREIHRGILDFVGQWLETERKLGLTLPISGRDAYAPMLCAEGERNRAFMAGLEELLDEIHIG</sequence>
<proteinExistence type="predicted"/>
<reference evidence="1" key="1">
    <citation type="submission" date="2020-08" db="EMBL/GenBank/DDBJ databases">
        <title>Genome public.</title>
        <authorList>
            <person name="Liu C."/>
            <person name="Sun Q."/>
        </authorList>
    </citation>
    <scope>NUCLEOTIDE SEQUENCE</scope>
    <source>
        <strain evidence="1">NSJ-32</strain>
    </source>
</reference>
<dbReference type="RefSeq" id="WP_177716567.1">
    <property type="nucleotide sequence ID" value="NZ_JACRSQ010000038.1"/>
</dbReference>
<evidence type="ECO:0000313" key="1">
    <source>
        <dbReference type="EMBL" id="MBC8544961.1"/>
    </source>
</evidence>
<dbReference type="InterPro" id="IPR036412">
    <property type="entry name" value="HAD-like_sf"/>
</dbReference>
<dbReference type="Gene3D" id="1.10.150.400">
    <property type="match status" value="1"/>
</dbReference>
<dbReference type="EMBL" id="JACRSQ010000038">
    <property type="protein sequence ID" value="MBC8544961.1"/>
    <property type="molecule type" value="Genomic_DNA"/>
</dbReference>
<dbReference type="InterPro" id="IPR023214">
    <property type="entry name" value="HAD_sf"/>
</dbReference>
<keyword evidence="2" id="KW-1185">Reference proteome</keyword>
<dbReference type="Proteomes" id="UP000657006">
    <property type="component" value="Unassembled WGS sequence"/>
</dbReference>
<comment type="caution">
    <text evidence="1">The sequence shown here is derived from an EMBL/GenBank/DDBJ whole genome shotgun (WGS) entry which is preliminary data.</text>
</comment>
<dbReference type="AlphaFoldDB" id="A0A926DVQ4"/>
<protein>
    <submittedName>
        <fullName evidence="1">Uncharacterized protein</fullName>
    </submittedName>
</protein>
<dbReference type="Gene3D" id="3.40.50.1000">
    <property type="entry name" value="HAD superfamily/HAD-like"/>
    <property type="match status" value="1"/>
</dbReference>
<name>A0A926DVQ4_9FIRM</name>
<dbReference type="SUPFAM" id="SSF56784">
    <property type="entry name" value="HAD-like"/>
    <property type="match status" value="1"/>
</dbReference>